<dbReference type="PANTHER" id="PTHR47572">
    <property type="entry name" value="LIPOPROTEIN-RELATED"/>
    <property type="match status" value="1"/>
</dbReference>
<dbReference type="KEGG" id="rpc:RPC_2723"/>
<dbReference type="eggNOG" id="COG3386">
    <property type="taxonomic scope" value="Bacteria"/>
</dbReference>
<dbReference type="HOGENOM" id="CLU_036110_0_1_5"/>
<dbReference type="Pfam" id="PF08450">
    <property type="entry name" value="SGL"/>
    <property type="match status" value="1"/>
</dbReference>
<protein>
    <submittedName>
        <fullName evidence="2">Gluconolactonase</fullName>
        <ecNumber evidence="2">3.1.1.17</ecNumber>
    </submittedName>
</protein>
<dbReference type="InterPro" id="IPR013658">
    <property type="entry name" value="SGL"/>
</dbReference>
<dbReference type="GO" id="GO:0004341">
    <property type="term" value="F:gluconolactonase activity"/>
    <property type="evidence" value="ECO:0007669"/>
    <property type="project" value="UniProtKB-EC"/>
</dbReference>
<gene>
    <name evidence="2" type="ordered locus">RPC_2723</name>
</gene>
<dbReference type="EC" id="3.1.1.17" evidence="2"/>
<sequence length="307" mass="33628">MTYFSPPRRLETTVFSRLPDRFRKPRRTTWADANQGGRPIDSFLEGPSFDQQGRLYVTDIPYGRVFRVDAEGNWEQVAEYDGWPNGLKIHRDGRIFIADYKRGILLLDPDKGNVEPILETAGSEGFKGVNDLVFAPSGNLYFTDQGQTGMQDPTGRVWCLTPEHRLTCLIDTVPSPNGIVVDAHESVLLLAVTRANQIWRIPLLASGIVAKVGIFAHLHGGPGGPDGLALDEAGNLLVCHTGFGSVWRLSPVAEPLDRIVSCAGVGTTNIAFGGPERKFAFITESRTGTILRAELDIPGLQMYSHSA</sequence>
<organism evidence="2">
    <name type="scientific">Rhodopseudomonas palustris (strain BisB18)</name>
    <dbReference type="NCBI Taxonomy" id="316056"/>
    <lineage>
        <taxon>Bacteria</taxon>
        <taxon>Pseudomonadati</taxon>
        <taxon>Pseudomonadota</taxon>
        <taxon>Alphaproteobacteria</taxon>
        <taxon>Hyphomicrobiales</taxon>
        <taxon>Nitrobacteraceae</taxon>
        <taxon>Rhodopseudomonas</taxon>
    </lineage>
</organism>
<dbReference type="RefSeq" id="WP_011473167.1">
    <property type="nucleotide sequence ID" value="NC_007925.1"/>
</dbReference>
<evidence type="ECO:0000259" key="1">
    <source>
        <dbReference type="Pfam" id="PF08450"/>
    </source>
</evidence>
<dbReference type="InterPro" id="IPR011042">
    <property type="entry name" value="6-blade_b-propeller_TolB-like"/>
</dbReference>
<evidence type="ECO:0000313" key="2">
    <source>
        <dbReference type="EMBL" id="ABD88271.1"/>
    </source>
</evidence>
<proteinExistence type="predicted"/>
<dbReference type="Gene3D" id="2.120.10.30">
    <property type="entry name" value="TolB, C-terminal domain"/>
    <property type="match status" value="1"/>
</dbReference>
<dbReference type="OrthoDB" id="30052at2"/>
<feature type="domain" description="SMP-30/Gluconolactonase/LRE-like region" evidence="1">
    <location>
        <begin position="45"/>
        <end position="284"/>
    </location>
</feature>
<dbReference type="AlphaFoldDB" id="Q214B5"/>
<dbReference type="EMBL" id="CP000301">
    <property type="protein sequence ID" value="ABD88271.1"/>
    <property type="molecule type" value="Genomic_DNA"/>
</dbReference>
<dbReference type="STRING" id="316056.RPC_2723"/>
<accession>Q214B5</accession>
<name>Q214B5_RHOPB</name>
<dbReference type="SUPFAM" id="SSF63829">
    <property type="entry name" value="Calcium-dependent phosphotriesterase"/>
    <property type="match status" value="1"/>
</dbReference>
<dbReference type="PANTHER" id="PTHR47572:SF5">
    <property type="entry name" value="BLR2277 PROTEIN"/>
    <property type="match status" value="1"/>
</dbReference>
<keyword evidence="2" id="KW-0378">Hydrolase</keyword>
<reference evidence="2" key="1">
    <citation type="submission" date="2006-03" db="EMBL/GenBank/DDBJ databases">
        <title>Complete sequence of Rhodopseudomonas palustris BisB18.</title>
        <authorList>
            <consortium name="US DOE Joint Genome Institute"/>
            <person name="Copeland A."/>
            <person name="Lucas S."/>
            <person name="Lapidus A."/>
            <person name="Barry K."/>
            <person name="Detter J.C."/>
            <person name="Glavina del Rio T."/>
            <person name="Hammon N."/>
            <person name="Israni S."/>
            <person name="Dalin E."/>
            <person name="Tice H."/>
            <person name="Pitluck S."/>
            <person name="Chain P."/>
            <person name="Malfatti S."/>
            <person name="Shin M."/>
            <person name="Vergez L."/>
            <person name="Schmutz J."/>
            <person name="Larimer F."/>
            <person name="Land M."/>
            <person name="Hauser L."/>
            <person name="Pelletier D.A."/>
            <person name="Kyrpides N."/>
            <person name="Anderson I."/>
            <person name="Oda Y."/>
            <person name="Harwood C.S."/>
            <person name="Richardson P."/>
        </authorList>
    </citation>
    <scope>NUCLEOTIDE SEQUENCE [LARGE SCALE GENOMIC DNA]</scope>
    <source>
        <strain evidence="2">BisB18</strain>
    </source>
</reference>
<dbReference type="InterPro" id="IPR051262">
    <property type="entry name" value="SMP-30/CGR1_Lactonase"/>
</dbReference>